<dbReference type="AlphaFoldDB" id="A0A2T0S2X2"/>
<accession>A0A2T0S2X2</accession>
<keyword evidence="2" id="KW-1185">Reference proteome</keyword>
<evidence type="ECO:0000313" key="1">
    <source>
        <dbReference type="EMBL" id="PRY27771.1"/>
    </source>
</evidence>
<dbReference type="OrthoDB" id="965145at2"/>
<dbReference type="EMBL" id="PVTE01000032">
    <property type="protein sequence ID" value="PRY27771.1"/>
    <property type="molecule type" value="Genomic_DNA"/>
</dbReference>
<evidence type="ECO:0000313" key="2">
    <source>
        <dbReference type="Proteomes" id="UP000238375"/>
    </source>
</evidence>
<dbReference type="RefSeq" id="WP_106140493.1">
    <property type="nucleotide sequence ID" value="NZ_PVTE01000032.1"/>
</dbReference>
<protein>
    <submittedName>
        <fullName evidence="1">Uncharacterized protein</fullName>
    </submittedName>
</protein>
<organism evidence="1 2">
    <name type="scientific">Spirosoma oryzae</name>
    <dbReference type="NCBI Taxonomy" id="1469603"/>
    <lineage>
        <taxon>Bacteria</taxon>
        <taxon>Pseudomonadati</taxon>
        <taxon>Bacteroidota</taxon>
        <taxon>Cytophagia</taxon>
        <taxon>Cytophagales</taxon>
        <taxon>Cytophagaceae</taxon>
        <taxon>Spirosoma</taxon>
    </lineage>
</organism>
<proteinExistence type="predicted"/>
<sequence length="73" mass="8393">MHTGEILLDKNQVLAALGELPDRVSSEELIERILFIKMIESRLLETAEVSNEQVMQMLRDTRQKKVAEVNRNA</sequence>
<comment type="caution">
    <text evidence="1">The sequence shown here is derived from an EMBL/GenBank/DDBJ whole genome shotgun (WGS) entry which is preliminary data.</text>
</comment>
<reference evidence="1 2" key="1">
    <citation type="submission" date="2018-03" db="EMBL/GenBank/DDBJ databases">
        <title>Genomic Encyclopedia of Archaeal and Bacterial Type Strains, Phase II (KMG-II): from individual species to whole genera.</title>
        <authorList>
            <person name="Goeker M."/>
        </authorList>
    </citation>
    <scope>NUCLEOTIDE SEQUENCE [LARGE SCALE GENOMIC DNA]</scope>
    <source>
        <strain evidence="1 2">DSM 28354</strain>
    </source>
</reference>
<name>A0A2T0S2X2_9BACT</name>
<dbReference type="Proteomes" id="UP000238375">
    <property type="component" value="Unassembled WGS sequence"/>
</dbReference>
<gene>
    <name evidence="1" type="ORF">CLV58_13241</name>
</gene>